<name>A0ABS5L230_9ACTN</name>
<comment type="similarity">
    <text evidence="1">Belongs to the P-Pant transferase superfamily. Gsp/Sfp/HetI/AcpT family.</text>
</comment>
<evidence type="ECO:0000313" key="5">
    <source>
        <dbReference type="Proteomes" id="UP000730482"/>
    </source>
</evidence>
<dbReference type="InterPro" id="IPR037143">
    <property type="entry name" value="4-PPantetheinyl_Trfase_dom_sf"/>
</dbReference>
<dbReference type="InterPro" id="IPR008278">
    <property type="entry name" value="4-PPantetheinyl_Trfase_dom"/>
</dbReference>
<dbReference type="EMBL" id="JAAFYZ010000186">
    <property type="protein sequence ID" value="MBS2552393.1"/>
    <property type="molecule type" value="Genomic_DNA"/>
</dbReference>
<dbReference type="RefSeq" id="WP_212017919.1">
    <property type="nucleotide sequence ID" value="NZ_JAAFYZ010000186.1"/>
</dbReference>
<accession>A0ABS5L230</accession>
<comment type="caution">
    <text evidence="4">The sequence shown here is derived from an EMBL/GenBank/DDBJ whole genome shotgun (WGS) entry which is preliminary data.</text>
</comment>
<dbReference type="Gene3D" id="3.90.470.20">
    <property type="entry name" value="4'-phosphopantetheinyl transferase domain"/>
    <property type="match status" value="1"/>
</dbReference>
<protein>
    <submittedName>
        <fullName evidence="4">4'-phosphopantetheinyl transferase superfamily protein</fullName>
    </submittedName>
</protein>
<evidence type="ECO:0000256" key="1">
    <source>
        <dbReference type="ARBA" id="ARBA00010990"/>
    </source>
</evidence>
<dbReference type="PANTHER" id="PTHR12215">
    <property type="entry name" value="PHOSPHOPANTETHEINE TRANSFERASE"/>
    <property type="match status" value="1"/>
</dbReference>
<dbReference type="Proteomes" id="UP000730482">
    <property type="component" value="Unassembled WGS sequence"/>
</dbReference>
<dbReference type="InterPro" id="IPR050559">
    <property type="entry name" value="P-Pant_transferase_sf"/>
</dbReference>
<keyword evidence="5" id="KW-1185">Reference proteome</keyword>
<dbReference type="PANTHER" id="PTHR12215:SF10">
    <property type="entry name" value="L-AMINOADIPATE-SEMIALDEHYDE DEHYDROGENASE-PHOSPHOPANTETHEINYL TRANSFERASE"/>
    <property type="match status" value="1"/>
</dbReference>
<evidence type="ECO:0000259" key="3">
    <source>
        <dbReference type="Pfam" id="PF01648"/>
    </source>
</evidence>
<evidence type="ECO:0000313" key="4">
    <source>
        <dbReference type="EMBL" id="MBS2552393.1"/>
    </source>
</evidence>
<proteinExistence type="inferred from homology"/>
<evidence type="ECO:0000256" key="2">
    <source>
        <dbReference type="ARBA" id="ARBA00022679"/>
    </source>
</evidence>
<gene>
    <name evidence="4" type="ORF">KGQ19_36615</name>
</gene>
<dbReference type="Pfam" id="PF01648">
    <property type="entry name" value="ACPS"/>
    <property type="match status" value="1"/>
</dbReference>
<dbReference type="GO" id="GO:0016740">
    <property type="term" value="F:transferase activity"/>
    <property type="evidence" value="ECO:0007669"/>
    <property type="project" value="UniProtKB-KW"/>
</dbReference>
<dbReference type="SUPFAM" id="SSF56214">
    <property type="entry name" value="4'-phosphopantetheinyl transferase"/>
    <property type="match status" value="2"/>
</dbReference>
<sequence length="218" mass="23172">MTGFVTGAGVVSAWLVGEVSSSALARLSGTLDAEERRRAARLPNGAARRRFVIAHGAVRQIVAERLGAPPAELTWKTGPNGKPELVGEWSGIHANLSHSGDRCLIAVSTQRAVGADIQRLIPELDVAAMARRYFPEAEARDVADTETFARLWARKEAVTKAGGGRLTQVLPLLTPEGPVAALGSWYRVADVDAPPGFRAAVALAGADQFAVEMNEWTP</sequence>
<organism evidence="4 5">
    <name type="scientific">Catenulispora pinistramenti</name>
    <dbReference type="NCBI Taxonomy" id="2705254"/>
    <lineage>
        <taxon>Bacteria</taxon>
        <taxon>Bacillati</taxon>
        <taxon>Actinomycetota</taxon>
        <taxon>Actinomycetes</taxon>
        <taxon>Catenulisporales</taxon>
        <taxon>Catenulisporaceae</taxon>
        <taxon>Catenulispora</taxon>
    </lineage>
</organism>
<reference evidence="4 5" key="1">
    <citation type="submission" date="2020-02" db="EMBL/GenBank/DDBJ databases">
        <title>Acidophilic actinobacteria isolated from forest soil.</title>
        <authorList>
            <person name="Golinska P."/>
        </authorList>
    </citation>
    <scope>NUCLEOTIDE SEQUENCE [LARGE SCALE GENOMIC DNA]</scope>
    <source>
        <strain evidence="4 5">NL8</strain>
    </source>
</reference>
<keyword evidence="2 4" id="KW-0808">Transferase</keyword>
<feature type="domain" description="4'-phosphopantetheinyl transferase" evidence="3">
    <location>
        <begin position="112"/>
        <end position="169"/>
    </location>
</feature>